<keyword evidence="2" id="KW-1185">Reference proteome</keyword>
<reference evidence="1 2" key="1">
    <citation type="journal article" date="2020" name="Mol. Biol. Evol.">
        <title>Interspecific Gene Flow and the Evolution of Specialization in Black and White Rhinoceros.</title>
        <authorList>
            <person name="Moodley Y."/>
            <person name="Westbury M.V."/>
            <person name="Russo I.M."/>
            <person name="Gopalakrishnan S."/>
            <person name="Rakotoarivelo A."/>
            <person name="Olsen R.A."/>
            <person name="Prost S."/>
            <person name="Tunstall T."/>
            <person name="Ryder O.A."/>
            <person name="Dalen L."/>
            <person name="Bruford M.W."/>
        </authorList>
    </citation>
    <scope>NUCLEOTIDE SEQUENCE [LARGE SCALE GENOMIC DNA]</scope>
    <source>
        <strain evidence="1">SBR-YM</strain>
        <tissue evidence="1">Skin</tissue>
    </source>
</reference>
<protein>
    <submittedName>
        <fullName evidence="1">Uncharacterized protein</fullName>
    </submittedName>
</protein>
<name>A0A7J7FF67_DICBM</name>
<evidence type="ECO:0000313" key="1">
    <source>
        <dbReference type="EMBL" id="KAF5926374.1"/>
    </source>
</evidence>
<dbReference type="EMBL" id="JACDTQ010000773">
    <property type="protein sequence ID" value="KAF5926374.1"/>
    <property type="molecule type" value="Genomic_DNA"/>
</dbReference>
<organism evidence="1 2">
    <name type="scientific">Diceros bicornis minor</name>
    <name type="common">South-central black rhinoceros</name>
    <dbReference type="NCBI Taxonomy" id="77932"/>
    <lineage>
        <taxon>Eukaryota</taxon>
        <taxon>Metazoa</taxon>
        <taxon>Chordata</taxon>
        <taxon>Craniata</taxon>
        <taxon>Vertebrata</taxon>
        <taxon>Euteleostomi</taxon>
        <taxon>Mammalia</taxon>
        <taxon>Eutheria</taxon>
        <taxon>Laurasiatheria</taxon>
        <taxon>Perissodactyla</taxon>
        <taxon>Rhinocerotidae</taxon>
        <taxon>Diceros</taxon>
    </lineage>
</organism>
<sequence>MRDVFLGSILGHNAAEYKAVLVTALGLFSEVVEALEFLINLEGGDIPEGFSYKVIAMPATTEKCPPCWKYTAEPADILCASCAEVGG</sequence>
<dbReference type="AlphaFoldDB" id="A0A7J7FF67"/>
<proteinExistence type="predicted"/>
<dbReference type="Proteomes" id="UP000551758">
    <property type="component" value="Unassembled WGS sequence"/>
</dbReference>
<comment type="caution">
    <text evidence="1">The sequence shown here is derived from an EMBL/GenBank/DDBJ whole genome shotgun (WGS) entry which is preliminary data.</text>
</comment>
<gene>
    <name evidence="1" type="ORF">HPG69_011510</name>
</gene>
<accession>A0A7J7FF67</accession>
<evidence type="ECO:0000313" key="2">
    <source>
        <dbReference type="Proteomes" id="UP000551758"/>
    </source>
</evidence>